<evidence type="ECO:0000313" key="1">
    <source>
        <dbReference type="EMBL" id="PNY17418.1"/>
    </source>
</evidence>
<feature type="non-terminal residue" evidence="1">
    <location>
        <position position="1"/>
    </location>
</feature>
<dbReference type="InterPro" id="IPR040344">
    <property type="entry name" value="At3g17950-like"/>
</dbReference>
<dbReference type="AlphaFoldDB" id="A0A2K3PQ52"/>
<dbReference type="STRING" id="57577.A0A2K3PQ52"/>
<proteinExistence type="predicted"/>
<dbReference type="Proteomes" id="UP000236291">
    <property type="component" value="Unassembled WGS sequence"/>
</dbReference>
<sequence>EDNLIPCSYDREGLKPLDVRTDPRTRLGGLVGRILMEEGWPLGLGLLNGRVGLVRNSEFSFSGSISFRTMFTSSSIHSTDSSSYLDTESSGSLFHNKSITLGSLLGISSLLEMSRRSSRRREIGPLKENRKNIHKLKPWLFSLCTKLTTDAVSANHVHVPSLGQYLVAERRARSNFLRNQRAFIHGHNACSPVQESNSPFVGGQVALSSPASLSEDGRREANRALQRNNGYGTVRAFSSLCG</sequence>
<dbReference type="EMBL" id="ASHM01009349">
    <property type="protein sequence ID" value="PNY17418.1"/>
    <property type="molecule type" value="Genomic_DNA"/>
</dbReference>
<reference evidence="1 2" key="1">
    <citation type="journal article" date="2014" name="Am. J. Bot.">
        <title>Genome assembly and annotation for red clover (Trifolium pratense; Fabaceae).</title>
        <authorList>
            <person name="Istvanek J."/>
            <person name="Jaros M."/>
            <person name="Krenek A."/>
            <person name="Repkova J."/>
        </authorList>
    </citation>
    <scope>NUCLEOTIDE SEQUENCE [LARGE SCALE GENOMIC DNA]</scope>
    <source>
        <strain evidence="2">cv. Tatra</strain>
        <tissue evidence="1">Young leaves</tissue>
    </source>
</reference>
<dbReference type="PANTHER" id="PTHR33544">
    <property type="entry name" value="DUF4005 DOMAIN-CONTAINING PROTEIN-RELATED"/>
    <property type="match status" value="1"/>
</dbReference>
<organism evidence="1 2">
    <name type="scientific">Trifolium pratense</name>
    <name type="common">Red clover</name>
    <dbReference type="NCBI Taxonomy" id="57577"/>
    <lineage>
        <taxon>Eukaryota</taxon>
        <taxon>Viridiplantae</taxon>
        <taxon>Streptophyta</taxon>
        <taxon>Embryophyta</taxon>
        <taxon>Tracheophyta</taxon>
        <taxon>Spermatophyta</taxon>
        <taxon>Magnoliopsida</taxon>
        <taxon>eudicotyledons</taxon>
        <taxon>Gunneridae</taxon>
        <taxon>Pentapetalae</taxon>
        <taxon>rosids</taxon>
        <taxon>fabids</taxon>
        <taxon>Fabales</taxon>
        <taxon>Fabaceae</taxon>
        <taxon>Papilionoideae</taxon>
        <taxon>50 kb inversion clade</taxon>
        <taxon>NPAAA clade</taxon>
        <taxon>Hologalegina</taxon>
        <taxon>IRL clade</taxon>
        <taxon>Trifolieae</taxon>
        <taxon>Trifolium</taxon>
    </lineage>
</organism>
<accession>A0A2K3PQ52</accession>
<protein>
    <submittedName>
        <fullName evidence="1">Uncharacterized protein</fullName>
    </submittedName>
</protein>
<evidence type="ECO:0000313" key="2">
    <source>
        <dbReference type="Proteomes" id="UP000236291"/>
    </source>
</evidence>
<name>A0A2K3PQ52_TRIPR</name>
<dbReference type="PANTHER" id="PTHR33544:SF3">
    <property type="entry name" value="60S RIBOSOMAL PROTEIN L36"/>
    <property type="match status" value="1"/>
</dbReference>
<gene>
    <name evidence="1" type="ORF">L195_g014161</name>
</gene>
<reference evidence="1 2" key="2">
    <citation type="journal article" date="2017" name="Front. Plant Sci.">
        <title>Gene Classification and Mining of Molecular Markers Useful in Red Clover (Trifolium pratense) Breeding.</title>
        <authorList>
            <person name="Istvanek J."/>
            <person name="Dluhosova J."/>
            <person name="Dluhos P."/>
            <person name="Patkova L."/>
            <person name="Nedelnik J."/>
            <person name="Repkova J."/>
        </authorList>
    </citation>
    <scope>NUCLEOTIDE SEQUENCE [LARGE SCALE GENOMIC DNA]</scope>
    <source>
        <strain evidence="2">cv. Tatra</strain>
        <tissue evidence="1">Young leaves</tissue>
    </source>
</reference>
<comment type="caution">
    <text evidence="1">The sequence shown here is derived from an EMBL/GenBank/DDBJ whole genome shotgun (WGS) entry which is preliminary data.</text>
</comment>